<sequence>MGNVLAIISSHKYYPLLLIQMIKFIFENHLVLSHQAKYKFEDQRKHIDKTIFLQIFIVLILHYQKYIKKDVHCSILIYYNIMQAYKDNLHFVEAQKPKTFSLNMFHKLYQKFEIKERDHFQKLIFGKENYIEQIKVQEQMVDISYHLEDNQYFNDNINLKNIFVKENNTIKILDQLNQQLTDYLLKSDFYDLVESIVELMTKNKLNKDINNSKIFKELIFNIIINCSIKQSS</sequence>
<gene>
    <name evidence="1" type="ORF">PSON_ATCC_30995.1.T1280056</name>
</gene>
<dbReference type="AlphaFoldDB" id="A0A8S1R0B4"/>
<protein>
    <submittedName>
        <fullName evidence="1">Uncharacterized protein</fullName>
    </submittedName>
</protein>
<evidence type="ECO:0000313" key="2">
    <source>
        <dbReference type="Proteomes" id="UP000692954"/>
    </source>
</evidence>
<keyword evidence="2" id="KW-1185">Reference proteome</keyword>
<name>A0A8S1R0B4_9CILI</name>
<accession>A0A8S1R0B4</accession>
<organism evidence="1 2">
    <name type="scientific">Paramecium sonneborni</name>
    <dbReference type="NCBI Taxonomy" id="65129"/>
    <lineage>
        <taxon>Eukaryota</taxon>
        <taxon>Sar</taxon>
        <taxon>Alveolata</taxon>
        <taxon>Ciliophora</taxon>
        <taxon>Intramacronucleata</taxon>
        <taxon>Oligohymenophorea</taxon>
        <taxon>Peniculida</taxon>
        <taxon>Parameciidae</taxon>
        <taxon>Paramecium</taxon>
    </lineage>
</organism>
<dbReference type="EMBL" id="CAJJDN010000128">
    <property type="protein sequence ID" value="CAD8120804.1"/>
    <property type="molecule type" value="Genomic_DNA"/>
</dbReference>
<reference evidence="1" key="1">
    <citation type="submission" date="2021-01" db="EMBL/GenBank/DDBJ databases">
        <authorList>
            <consortium name="Genoscope - CEA"/>
            <person name="William W."/>
        </authorList>
    </citation>
    <scope>NUCLEOTIDE SEQUENCE</scope>
</reference>
<proteinExistence type="predicted"/>
<evidence type="ECO:0000313" key="1">
    <source>
        <dbReference type="EMBL" id="CAD8120804.1"/>
    </source>
</evidence>
<comment type="caution">
    <text evidence="1">The sequence shown here is derived from an EMBL/GenBank/DDBJ whole genome shotgun (WGS) entry which is preliminary data.</text>
</comment>
<dbReference type="Proteomes" id="UP000692954">
    <property type="component" value="Unassembled WGS sequence"/>
</dbReference>